<evidence type="ECO:0000256" key="1">
    <source>
        <dbReference type="ARBA" id="ARBA00004328"/>
    </source>
</evidence>
<evidence type="ECO:0000313" key="4">
    <source>
        <dbReference type="EMBL" id="DAD80422.1"/>
    </source>
</evidence>
<dbReference type="InterPro" id="IPR010762">
    <property type="entry name" value="Gp23/Gp24_T4-like"/>
</dbReference>
<dbReference type="EMBL" id="BK014884">
    <property type="protein sequence ID" value="DAD80422.1"/>
    <property type="molecule type" value="Genomic_DNA"/>
</dbReference>
<evidence type="ECO:0000256" key="2">
    <source>
        <dbReference type="ARBA" id="ARBA00022561"/>
    </source>
</evidence>
<name>A0A8S5MDV5_9CAUD</name>
<protein>
    <submittedName>
        <fullName evidence="4">Major capsid protein</fullName>
    </submittedName>
</protein>
<keyword evidence="3" id="KW-0946">Virion</keyword>
<reference evidence="4" key="1">
    <citation type="journal article" date="2021" name="Proc. Natl. Acad. Sci. U.S.A.">
        <title>A Catalog of Tens of Thousands of Viruses from Human Metagenomes Reveals Hidden Associations with Chronic Diseases.</title>
        <authorList>
            <person name="Tisza M.J."/>
            <person name="Buck C.B."/>
        </authorList>
    </citation>
    <scope>NUCLEOTIDE SEQUENCE</scope>
    <source>
        <strain evidence="4">CtYh54</strain>
    </source>
</reference>
<keyword evidence="2" id="KW-0167">Capsid protein</keyword>
<dbReference type="Pfam" id="PF07068">
    <property type="entry name" value="Gp23"/>
    <property type="match status" value="1"/>
</dbReference>
<comment type="subcellular location">
    <subcellularLocation>
        <location evidence="1">Virion</location>
    </subcellularLocation>
</comment>
<accession>A0A8S5MDV5</accession>
<organism evidence="4">
    <name type="scientific">Siphoviridae sp. ctYh54</name>
    <dbReference type="NCBI Taxonomy" id="2826379"/>
    <lineage>
        <taxon>Viruses</taxon>
        <taxon>Duplodnaviria</taxon>
        <taxon>Heunggongvirae</taxon>
        <taxon>Uroviricota</taxon>
        <taxon>Caudoviricetes</taxon>
    </lineage>
</organism>
<sequence length="472" mass="51002">MKQDQLENLQFMAESYERKYKPHVEIFESSIIGRHVGRSASHINALGKMLDSWEQYKAKKESNGTIATLGDVPTVAAGVITASFASNSMNVICNVQPLPEQSANIYFEETKSSSTRGNVAAGQLLLSPNAMPEVFPVNYSGNAVTTVIGQTSTTAATLNFPAAAPQKPVLPRTVTVGVAFSTGAEIAVDDGQGGLIGKTFGGTIDYNNGNLVLNFFTQPNEVVDISLGYGYNQEAAKSEVEIEVDLKTVNVSAKMYALKAQLGIFKQFTLEQRFGIDGKERLAVRLTQELNNELTNEAIAKMITFCPKDSKEEWNKKPKAGTTWIEHKLEFLDVIARAENNLQQKAGRGKISTLVCAPNVATIIRNLPGFVPAGVVGPGATIYGTLDDITIVRAPQLAMDSNAPTANSAFAIYRGEEPFDGAMVYAPYMPIVSIEDVPVEQTVLMKRNGVAHMAAIACPSPNFISRIDVVEK</sequence>
<dbReference type="GO" id="GO:0019028">
    <property type="term" value="C:viral capsid"/>
    <property type="evidence" value="ECO:0007669"/>
    <property type="project" value="UniProtKB-KW"/>
</dbReference>
<proteinExistence type="predicted"/>
<evidence type="ECO:0000256" key="3">
    <source>
        <dbReference type="ARBA" id="ARBA00022844"/>
    </source>
</evidence>